<dbReference type="Proteomes" id="UP000008022">
    <property type="component" value="Unassembled WGS sequence"/>
</dbReference>
<organism evidence="2 3">
    <name type="scientific">Oryza rufipogon</name>
    <name type="common">Brownbeard rice</name>
    <name type="synonym">Asian wild rice</name>
    <dbReference type="NCBI Taxonomy" id="4529"/>
    <lineage>
        <taxon>Eukaryota</taxon>
        <taxon>Viridiplantae</taxon>
        <taxon>Streptophyta</taxon>
        <taxon>Embryophyta</taxon>
        <taxon>Tracheophyta</taxon>
        <taxon>Spermatophyta</taxon>
        <taxon>Magnoliopsida</taxon>
        <taxon>Liliopsida</taxon>
        <taxon>Poales</taxon>
        <taxon>Poaceae</taxon>
        <taxon>BOP clade</taxon>
        <taxon>Oryzoideae</taxon>
        <taxon>Oryzeae</taxon>
        <taxon>Oryzinae</taxon>
        <taxon>Oryza</taxon>
    </lineage>
</organism>
<sequence>MAVGSERLGEEAARRQLGEARKARGGCSATRDGADDEGRRQINPPSPICPEGDGWRPAASLPSFLSDPPGGERPPAAAAWPSPLQQ</sequence>
<dbReference type="AlphaFoldDB" id="A0A0E0RIG3"/>
<evidence type="ECO:0000256" key="1">
    <source>
        <dbReference type="SAM" id="MobiDB-lite"/>
    </source>
</evidence>
<reference evidence="3" key="1">
    <citation type="submission" date="2013-06" db="EMBL/GenBank/DDBJ databases">
        <authorList>
            <person name="Zhao Q."/>
        </authorList>
    </citation>
    <scope>NUCLEOTIDE SEQUENCE</scope>
    <source>
        <strain evidence="3">cv. W1943</strain>
    </source>
</reference>
<feature type="compositionally biased region" description="Basic and acidic residues" evidence="1">
    <location>
        <begin position="7"/>
        <end position="22"/>
    </location>
</feature>
<feature type="region of interest" description="Disordered" evidence="1">
    <location>
        <begin position="1"/>
        <end position="86"/>
    </location>
</feature>
<accession>A0A0E0RIG3</accession>
<proteinExistence type="predicted"/>
<dbReference type="Gramene" id="ORUFI12G16680.1">
    <property type="protein sequence ID" value="ORUFI12G16680.1"/>
    <property type="gene ID" value="ORUFI12G16680"/>
</dbReference>
<feature type="compositionally biased region" description="Low complexity" evidence="1">
    <location>
        <begin position="73"/>
        <end position="86"/>
    </location>
</feature>
<evidence type="ECO:0000313" key="3">
    <source>
        <dbReference type="Proteomes" id="UP000008022"/>
    </source>
</evidence>
<protein>
    <submittedName>
        <fullName evidence="2">Uncharacterized protein</fullName>
    </submittedName>
</protein>
<dbReference type="HOGENOM" id="CLU_2501884_0_0_1"/>
<keyword evidence="3" id="KW-1185">Reference proteome</keyword>
<name>A0A0E0RIG3_ORYRU</name>
<reference evidence="2" key="2">
    <citation type="submission" date="2015-06" db="UniProtKB">
        <authorList>
            <consortium name="EnsemblPlants"/>
        </authorList>
    </citation>
    <scope>IDENTIFICATION</scope>
</reference>
<dbReference type="EnsemblPlants" id="ORUFI12G16680.1">
    <property type="protein sequence ID" value="ORUFI12G16680.1"/>
    <property type="gene ID" value="ORUFI12G16680"/>
</dbReference>
<evidence type="ECO:0000313" key="2">
    <source>
        <dbReference type="EnsemblPlants" id="ORUFI12G16680.1"/>
    </source>
</evidence>